<dbReference type="InterPro" id="IPR001269">
    <property type="entry name" value="DUS_fam"/>
</dbReference>
<keyword evidence="6" id="KW-0521">NADP</keyword>
<dbReference type="SUPFAM" id="SSF51395">
    <property type="entry name" value="FMN-linked oxidoreductases"/>
    <property type="match status" value="1"/>
</dbReference>
<dbReference type="GO" id="GO:0003723">
    <property type="term" value="F:RNA binding"/>
    <property type="evidence" value="ECO:0007669"/>
    <property type="project" value="TreeGrafter"/>
</dbReference>
<feature type="active site" description="Proton donor" evidence="8">
    <location>
        <position position="102"/>
    </location>
</feature>
<reference evidence="11" key="2">
    <citation type="submission" date="2020-09" db="EMBL/GenBank/DDBJ databases">
        <authorList>
            <person name="Sun Q."/>
            <person name="Zhou Y."/>
        </authorList>
    </citation>
    <scope>NUCLEOTIDE SEQUENCE</scope>
    <source>
        <strain evidence="11">CGMCC 1.15454</strain>
    </source>
</reference>
<dbReference type="InterPro" id="IPR013785">
    <property type="entry name" value="Aldolase_TIM"/>
</dbReference>
<evidence type="ECO:0000313" key="12">
    <source>
        <dbReference type="Proteomes" id="UP000621492"/>
    </source>
</evidence>
<evidence type="ECO:0000256" key="5">
    <source>
        <dbReference type="ARBA" id="ARBA00022694"/>
    </source>
</evidence>
<dbReference type="EMBL" id="BMJD01000028">
    <property type="protein sequence ID" value="GGB51321.1"/>
    <property type="molecule type" value="Genomic_DNA"/>
</dbReference>
<dbReference type="GO" id="GO:0050660">
    <property type="term" value="F:flavin adenine dinucleotide binding"/>
    <property type="evidence" value="ECO:0007669"/>
    <property type="project" value="InterPro"/>
</dbReference>
<dbReference type="GO" id="GO:0017150">
    <property type="term" value="F:tRNA dihydrouridine synthase activity"/>
    <property type="evidence" value="ECO:0007669"/>
    <property type="project" value="InterPro"/>
</dbReference>
<evidence type="ECO:0000256" key="6">
    <source>
        <dbReference type="ARBA" id="ARBA00022857"/>
    </source>
</evidence>
<dbReference type="AlphaFoldDB" id="A0A9W5TZU3"/>
<evidence type="ECO:0000256" key="3">
    <source>
        <dbReference type="ARBA" id="ARBA00022630"/>
    </source>
</evidence>
<evidence type="ECO:0000256" key="4">
    <source>
        <dbReference type="ARBA" id="ARBA00022643"/>
    </source>
</evidence>
<evidence type="ECO:0000256" key="9">
    <source>
        <dbReference type="PIRSR" id="PIRSR006621-2"/>
    </source>
</evidence>
<feature type="domain" description="DUS-like FMN-binding" evidence="10">
    <location>
        <begin position="15"/>
        <end position="272"/>
    </location>
</feature>
<evidence type="ECO:0000313" key="11">
    <source>
        <dbReference type="EMBL" id="GGB51321.1"/>
    </source>
</evidence>
<dbReference type="InterPro" id="IPR004652">
    <property type="entry name" value="DusB-like"/>
</dbReference>
<dbReference type="InterPro" id="IPR035587">
    <property type="entry name" value="DUS-like_FMN-bd"/>
</dbReference>
<feature type="binding site" evidence="9">
    <location>
        <position position="71"/>
    </location>
    <ligand>
        <name>FMN</name>
        <dbReference type="ChEBI" id="CHEBI:58210"/>
    </ligand>
</feature>
<name>A0A9W5TZU3_9BACI</name>
<proteinExistence type="inferred from homology"/>
<feature type="binding site" evidence="9">
    <location>
        <position position="141"/>
    </location>
    <ligand>
        <name>FMN</name>
        <dbReference type="ChEBI" id="CHEBI:58210"/>
    </ligand>
</feature>
<comment type="similarity">
    <text evidence="2">Belongs to the Dus family.</text>
</comment>
<comment type="caution">
    <text evidence="11">The sequence shown here is derived from an EMBL/GenBank/DDBJ whole genome shotgun (WGS) entry which is preliminary data.</text>
</comment>
<feature type="binding site" evidence="9">
    <location>
        <begin position="17"/>
        <end position="19"/>
    </location>
    <ligand>
        <name>FMN</name>
        <dbReference type="ChEBI" id="CHEBI:58210"/>
    </ligand>
</feature>
<protein>
    <submittedName>
        <fullName evidence="11">tRNA-dihydrouridine synthase 1</fullName>
    </submittedName>
</protein>
<comment type="cofactor">
    <cofactor evidence="1 9">
        <name>FMN</name>
        <dbReference type="ChEBI" id="CHEBI:58210"/>
    </cofactor>
</comment>
<dbReference type="PIRSF" id="PIRSF006621">
    <property type="entry name" value="Dus"/>
    <property type="match status" value="1"/>
</dbReference>
<dbReference type="Proteomes" id="UP000621492">
    <property type="component" value="Unassembled WGS sequence"/>
</dbReference>
<dbReference type="PANTHER" id="PTHR45846">
    <property type="entry name" value="TRNA-DIHYDROURIDINE(47) SYNTHASE [NAD(P)(+)]-LIKE"/>
    <property type="match status" value="1"/>
</dbReference>
<dbReference type="Gene3D" id="3.20.20.70">
    <property type="entry name" value="Aldolase class I"/>
    <property type="match status" value="1"/>
</dbReference>
<dbReference type="NCBIfam" id="TIGR00737">
    <property type="entry name" value="nifR3_yhdG"/>
    <property type="match status" value="1"/>
</dbReference>
<dbReference type="PANTHER" id="PTHR45846:SF1">
    <property type="entry name" value="TRNA-DIHYDROURIDINE(47) SYNTHASE [NAD(P)(+)]-LIKE"/>
    <property type="match status" value="1"/>
</dbReference>
<keyword evidence="7" id="KW-0560">Oxidoreductase</keyword>
<feature type="binding site" evidence="9">
    <location>
        <begin position="226"/>
        <end position="227"/>
    </location>
    <ligand>
        <name>FMN</name>
        <dbReference type="ChEBI" id="CHEBI:58210"/>
    </ligand>
</feature>
<sequence>MYQIGDITIPNRVALAPMAGVSNYAFRLTVKEFGAGLVTAEMVSGKGIVNKNEKTMKMLFIDEEEMPMSLQIFGGDKDSLVEAAQYVDQHTNAAIIDINMGCPAPKVTKIEAGSYWLLDPEKIYQMVSAVVANVAKPVTVKMWTGWDEDHIYAVDNAKAIEAAGASAVALHGRTRKQMYEGYADWDIIKQVKQAVNIPVIGNGDIDSPQIAKQRLDETGVDAVMIGRAALGNPWIVYQTAKYLETGELIDNPTPKEKIAVCSLHMERLIKKVSV</sequence>
<evidence type="ECO:0000256" key="1">
    <source>
        <dbReference type="ARBA" id="ARBA00001917"/>
    </source>
</evidence>
<keyword evidence="12" id="KW-1185">Reference proteome</keyword>
<feature type="binding site" evidence="9">
    <location>
        <position position="171"/>
    </location>
    <ligand>
        <name>FMN</name>
        <dbReference type="ChEBI" id="CHEBI:58210"/>
    </ligand>
</feature>
<evidence type="ECO:0000256" key="8">
    <source>
        <dbReference type="PIRSR" id="PIRSR006621-1"/>
    </source>
</evidence>
<evidence type="ECO:0000259" key="10">
    <source>
        <dbReference type="Pfam" id="PF01207"/>
    </source>
</evidence>
<keyword evidence="4 9" id="KW-0288">FMN</keyword>
<accession>A0A9W5TZU3</accession>
<organism evidence="11 12">
    <name type="scientific">Lentibacillus populi</name>
    <dbReference type="NCBI Taxonomy" id="1827502"/>
    <lineage>
        <taxon>Bacteria</taxon>
        <taxon>Bacillati</taxon>
        <taxon>Bacillota</taxon>
        <taxon>Bacilli</taxon>
        <taxon>Bacillales</taxon>
        <taxon>Bacillaceae</taxon>
        <taxon>Lentibacillus</taxon>
    </lineage>
</organism>
<dbReference type="CDD" id="cd02801">
    <property type="entry name" value="DUS_like_FMN"/>
    <property type="match status" value="1"/>
</dbReference>
<dbReference type="Pfam" id="PF01207">
    <property type="entry name" value="Dus"/>
    <property type="match status" value="1"/>
</dbReference>
<dbReference type="PROSITE" id="PS01136">
    <property type="entry name" value="UPF0034"/>
    <property type="match status" value="1"/>
</dbReference>
<keyword evidence="9" id="KW-0547">Nucleotide-binding</keyword>
<dbReference type="InterPro" id="IPR018517">
    <property type="entry name" value="tRNA_hU_synthase_CS"/>
</dbReference>
<evidence type="ECO:0000256" key="2">
    <source>
        <dbReference type="ARBA" id="ARBA00009542"/>
    </source>
</evidence>
<keyword evidence="3" id="KW-0285">Flavoprotein</keyword>
<keyword evidence="5" id="KW-0819">tRNA processing</keyword>
<gene>
    <name evidence="11" type="primary">dus1</name>
    <name evidence="11" type="ORF">GCM10011409_31120</name>
</gene>
<evidence type="ECO:0000256" key="7">
    <source>
        <dbReference type="ARBA" id="ARBA00023002"/>
    </source>
</evidence>
<reference evidence="11" key="1">
    <citation type="journal article" date="2014" name="Int. J. Syst. Evol. Microbiol.">
        <title>Complete genome sequence of Corynebacterium casei LMG S-19264T (=DSM 44701T), isolated from a smear-ripened cheese.</title>
        <authorList>
            <consortium name="US DOE Joint Genome Institute (JGI-PGF)"/>
            <person name="Walter F."/>
            <person name="Albersmeier A."/>
            <person name="Kalinowski J."/>
            <person name="Ruckert C."/>
        </authorList>
    </citation>
    <scope>NUCLEOTIDE SEQUENCE</scope>
    <source>
        <strain evidence="11">CGMCC 1.15454</strain>
    </source>
</reference>